<comment type="similarity">
    <text evidence="1">Belongs to the UPF0065 (bug) family.</text>
</comment>
<keyword evidence="2" id="KW-0472">Membrane</keyword>
<dbReference type="EMBL" id="JBHUEE010000004">
    <property type="protein sequence ID" value="MFD1718088.1"/>
    <property type="molecule type" value="Genomic_DNA"/>
</dbReference>
<dbReference type="RefSeq" id="WP_388005668.1">
    <property type="nucleotide sequence ID" value="NZ_JBHUEE010000004.1"/>
</dbReference>
<name>A0ABW4L3R3_9MICO</name>
<dbReference type="PANTHER" id="PTHR42928:SF3">
    <property type="entry name" value="UPF0065 PROTEIN YFLP"/>
    <property type="match status" value="1"/>
</dbReference>
<keyword evidence="2" id="KW-1133">Transmembrane helix</keyword>
<dbReference type="CDD" id="cd07012">
    <property type="entry name" value="PBP2_Bug_TTT"/>
    <property type="match status" value="1"/>
</dbReference>
<dbReference type="Pfam" id="PF03401">
    <property type="entry name" value="TctC"/>
    <property type="match status" value="1"/>
</dbReference>
<reference evidence="4" key="1">
    <citation type="journal article" date="2019" name="Int. J. Syst. Evol. Microbiol.">
        <title>The Global Catalogue of Microorganisms (GCM) 10K type strain sequencing project: providing services to taxonomists for standard genome sequencing and annotation.</title>
        <authorList>
            <consortium name="The Broad Institute Genomics Platform"/>
            <consortium name="The Broad Institute Genome Sequencing Center for Infectious Disease"/>
            <person name="Wu L."/>
            <person name="Ma J."/>
        </authorList>
    </citation>
    <scope>NUCLEOTIDE SEQUENCE [LARGE SCALE GENOMIC DNA]</scope>
    <source>
        <strain evidence="4">JCM 17130</strain>
    </source>
</reference>
<dbReference type="Proteomes" id="UP001597277">
    <property type="component" value="Unassembled WGS sequence"/>
</dbReference>
<protein>
    <submittedName>
        <fullName evidence="3">Bug family tripartite tricarboxylate transporter substrate binding protein</fullName>
    </submittedName>
</protein>
<dbReference type="InterPro" id="IPR042100">
    <property type="entry name" value="Bug_dom1"/>
</dbReference>
<keyword evidence="4" id="KW-1185">Reference proteome</keyword>
<dbReference type="Gene3D" id="3.40.190.10">
    <property type="entry name" value="Periplasmic binding protein-like II"/>
    <property type="match status" value="1"/>
</dbReference>
<evidence type="ECO:0000256" key="1">
    <source>
        <dbReference type="ARBA" id="ARBA00006987"/>
    </source>
</evidence>
<organism evidence="3 4">
    <name type="scientific">Georgenia deserti</name>
    <dbReference type="NCBI Taxonomy" id="2093781"/>
    <lineage>
        <taxon>Bacteria</taxon>
        <taxon>Bacillati</taxon>
        <taxon>Actinomycetota</taxon>
        <taxon>Actinomycetes</taxon>
        <taxon>Micrococcales</taxon>
        <taxon>Bogoriellaceae</taxon>
        <taxon>Georgenia</taxon>
    </lineage>
</organism>
<proteinExistence type="inferred from homology"/>
<evidence type="ECO:0000313" key="3">
    <source>
        <dbReference type="EMBL" id="MFD1718088.1"/>
    </source>
</evidence>
<dbReference type="InterPro" id="IPR005064">
    <property type="entry name" value="BUG"/>
</dbReference>
<gene>
    <name evidence="3" type="ORF">ACFSE6_09595</name>
</gene>
<sequence length="329" mass="34443">MTRHKTVATSVYGLVVVLVVGLAVAFSFRSATAGTEARANLTLIAPAGAGGGWDSFTREFQQAARTSGLVNNAQVVNIPGAGGTIGLGRVSAMRDEPATLLATGAAMTGGIELNESPVGFDDVTPIAAMAEDFDVITVPADSPHQTLEDLVTAWQEDPAGFPVTGGSAGSIDHLVLADLAISAGIDAGDITFIPESGGGEAVQTMVSGAAQAAATGYNEISDQIEAGRVRALGISAPEPVQGIDVPTIKEQGYDTELANWRGFLAPPGLSDEEQGELRQLVRDVVASSEWEDAMERNQWEPAYLEGDEFVTFLEEDTRRTRELLEELGL</sequence>
<dbReference type="SUPFAM" id="SSF53850">
    <property type="entry name" value="Periplasmic binding protein-like II"/>
    <property type="match status" value="1"/>
</dbReference>
<dbReference type="Gene3D" id="3.40.190.150">
    <property type="entry name" value="Bordetella uptake gene, domain 1"/>
    <property type="match status" value="1"/>
</dbReference>
<dbReference type="PANTHER" id="PTHR42928">
    <property type="entry name" value="TRICARBOXYLATE-BINDING PROTEIN"/>
    <property type="match status" value="1"/>
</dbReference>
<comment type="caution">
    <text evidence="3">The sequence shown here is derived from an EMBL/GenBank/DDBJ whole genome shotgun (WGS) entry which is preliminary data.</text>
</comment>
<keyword evidence="2" id="KW-0812">Transmembrane</keyword>
<feature type="transmembrane region" description="Helical" evidence="2">
    <location>
        <begin position="7"/>
        <end position="28"/>
    </location>
</feature>
<accession>A0ABW4L3R3</accession>
<evidence type="ECO:0000313" key="4">
    <source>
        <dbReference type="Proteomes" id="UP001597277"/>
    </source>
</evidence>
<dbReference type="PIRSF" id="PIRSF017082">
    <property type="entry name" value="YflP"/>
    <property type="match status" value="1"/>
</dbReference>
<evidence type="ECO:0000256" key="2">
    <source>
        <dbReference type="SAM" id="Phobius"/>
    </source>
</evidence>